<protein>
    <submittedName>
        <fullName evidence="1">Uncharacterized protein</fullName>
    </submittedName>
</protein>
<dbReference type="AlphaFoldDB" id="A0A415H0Y8"/>
<comment type="caution">
    <text evidence="1">The sequence shown here is derived from an EMBL/GenBank/DDBJ whole genome shotgun (WGS) entry which is preliminary data.</text>
</comment>
<dbReference type="Proteomes" id="UP000284152">
    <property type="component" value="Unassembled WGS sequence"/>
</dbReference>
<accession>A0A415H0Y8</accession>
<proteinExistence type="predicted"/>
<organism evidence="1 2">
    <name type="scientific">Dorea formicigenerans</name>
    <dbReference type="NCBI Taxonomy" id="39486"/>
    <lineage>
        <taxon>Bacteria</taxon>
        <taxon>Bacillati</taxon>
        <taxon>Bacillota</taxon>
        <taxon>Clostridia</taxon>
        <taxon>Lachnospirales</taxon>
        <taxon>Lachnospiraceae</taxon>
        <taxon>Dorea</taxon>
    </lineage>
</organism>
<evidence type="ECO:0000313" key="2">
    <source>
        <dbReference type="Proteomes" id="UP000284152"/>
    </source>
</evidence>
<evidence type="ECO:0000313" key="1">
    <source>
        <dbReference type="EMBL" id="RHK59325.1"/>
    </source>
</evidence>
<gene>
    <name evidence="1" type="ORF">DW054_16235</name>
</gene>
<name>A0A415H0Y8_9FIRM</name>
<sequence>MKWARNKFYQWADKKEIIKKYFVDNEYPLEYWNQGEWNSYIEETIAETIQHVIENNEYYREKLKK</sequence>
<dbReference type="EMBL" id="QRNS01000058">
    <property type="protein sequence ID" value="RHK59325.1"/>
    <property type="molecule type" value="Genomic_DNA"/>
</dbReference>
<reference evidence="1 2" key="1">
    <citation type="submission" date="2018-08" db="EMBL/GenBank/DDBJ databases">
        <title>A genome reference for cultivated species of the human gut microbiota.</title>
        <authorList>
            <person name="Zou Y."/>
            <person name="Xue W."/>
            <person name="Luo G."/>
        </authorList>
    </citation>
    <scope>NUCLEOTIDE SEQUENCE [LARGE SCALE GENOMIC DNA]</scope>
    <source>
        <strain evidence="1 2">AF42-21</strain>
    </source>
</reference>